<dbReference type="InterPro" id="IPR016621">
    <property type="entry name" value="UCP014543"/>
</dbReference>
<keyword evidence="2" id="KW-1185">Reference proteome</keyword>
<evidence type="ECO:0000313" key="2">
    <source>
        <dbReference type="Proteomes" id="UP000034407"/>
    </source>
</evidence>
<dbReference type="RefSeq" id="WP_046824224.1">
    <property type="nucleotide sequence ID" value="NZ_LBBT01000344.1"/>
</dbReference>
<sequence>MDFKNINTLPTYSDDRICVLLYNFNSKDLSMLKNICNLIGLKDQIVLVPKNATTLVKDILNNNIDESCEDGLKHNAVIFNNVDHVKIHSFMEALKKFRIQRPLIAVVTETSIDWELNTVIQNLIEEREALKSGKPLNH</sequence>
<reference evidence="1 2" key="1">
    <citation type="submission" date="2015-04" db="EMBL/GenBank/DDBJ databases">
        <title>Microcin producing Clostridium sp. JC272T.</title>
        <authorList>
            <person name="Jyothsna T."/>
            <person name="Sasikala C."/>
            <person name="Ramana C."/>
        </authorList>
    </citation>
    <scope>NUCLEOTIDE SEQUENCE [LARGE SCALE GENOMIC DNA]</scope>
    <source>
        <strain evidence="1 2">JC272</strain>
    </source>
</reference>
<accession>A0A0M3DEX4</accession>
<evidence type="ECO:0000313" key="1">
    <source>
        <dbReference type="EMBL" id="KKY00014.1"/>
    </source>
</evidence>
<organism evidence="1 2">
    <name type="scientific">Paraclostridium benzoelyticum</name>
    <dbReference type="NCBI Taxonomy" id="1629550"/>
    <lineage>
        <taxon>Bacteria</taxon>
        <taxon>Bacillati</taxon>
        <taxon>Bacillota</taxon>
        <taxon>Clostridia</taxon>
        <taxon>Peptostreptococcales</taxon>
        <taxon>Peptostreptococcaceae</taxon>
        <taxon>Paraclostridium</taxon>
    </lineage>
</organism>
<dbReference type="EMBL" id="LBBT01000344">
    <property type="protein sequence ID" value="KKY00014.1"/>
    <property type="molecule type" value="Genomic_DNA"/>
</dbReference>
<name>A0A0M3DEX4_9FIRM</name>
<dbReference type="PATRIC" id="fig|1629550.3.peg.2809"/>
<comment type="caution">
    <text evidence="1">The sequence shown here is derived from an EMBL/GenBank/DDBJ whole genome shotgun (WGS) entry which is preliminary data.</text>
</comment>
<gene>
    <name evidence="1" type="ORF">VN21_16490</name>
</gene>
<dbReference type="AlphaFoldDB" id="A0A0M3DEX4"/>
<dbReference type="OrthoDB" id="1754647at2"/>
<proteinExistence type="predicted"/>
<protein>
    <recommendedName>
        <fullName evidence="3">DUF3783 domain-containing protein</fullName>
    </recommendedName>
</protein>
<dbReference type="Proteomes" id="UP000034407">
    <property type="component" value="Unassembled WGS sequence"/>
</dbReference>
<evidence type="ECO:0008006" key="3">
    <source>
        <dbReference type="Google" id="ProtNLM"/>
    </source>
</evidence>
<dbReference type="Pfam" id="PF12646">
    <property type="entry name" value="DUF3783"/>
    <property type="match status" value="1"/>
</dbReference>